<dbReference type="GO" id="GO:0006310">
    <property type="term" value="P:DNA recombination"/>
    <property type="evidence" value="ECO:0007669"/>
    <property type="project" value="UniProtKB-KW"/>
</dbReference>
<comment type="function">
    <text evidence="1">Site-specific tyrosine recombinase, which acts by catalyzing the cutting and rejoining of the recombining DNA molecules.</text>
</comment>
<keyword evidence="4" id="KW-0238">DNA-binding</keyword>
<proteinExistence type="inferred from homology"/>
<dbReference type="InterPro" id="IPR002104">
    <property type="entry name" value="Integrase_catalytic"/>
</dbReference>
<organism evidence="8 9">
    <name type="scientific">Faecalibacterium taiwanense</name>
    <dbReference type="NCBI Taxonomy" id="3030638"/>
    <lineage>
        <taxon>Bacteria</taxon>
        <taxon>Bacillati</taxon>
        <taxon>Bacillota</taxon>
        <taxon>Clostridia</taxon>
        <taxon>Eubacteriales</taxon>
        <taxon>Oscillospiraceae</taxon>
        <taxon>Faecalibacterium</taxon>
    </lineage>
</organism>
<evidence type="ECO:0000256" key="5">
    <source>
        <dbReference type="ARBA" id="ARBA00023172"/>
    </source>
</evidence>
<protein>
    <submittedName>
        <fullName evidence="8">Tyrosine-type recombinase/integrase</fullName>
    </submittedName>
</protein>
<dbReference type="InterPro" id="IPR050808">
    <property type="entry name" value="Phage_Integrase"/>
</dbReference>
<accession>A0AB35XZA1</accession>
<keyword evidence="5" id="KW-0233">DNA recombination</keyword>
<dbReference type="PANTHER" id="PTHR30629">
    <property type="entry name" value="PROPHAGE INTEGRASE"/>
    <property type="match status" value="1"/>
</dbReference>
<evidence type="ECO:0000256" key="6">
    <source>
        <dbReference type="SAM" id="MobiDB-lite"/>
    </source>
</evidence>
<comment type="caution">
    <text evidence="8">The sequence shown here is derived from an EMBL/GenBank/DDBJ whole genome shotgun (WGS) entry which is preliminary data.</text>
</comment>
<dbReference type="SUPFAM" id="SSF56349">
    <property type="entry name" value="DNA breaking-rejoining enzymes"/>
    <property type="match status" value="1"/>
</dbReference>
<keyword evidence="9" id="KW-1185">Reference proteome</keyword>
<dbReference type="Gene3D" id="1.10.443.10">
    <property type="entry name" value="Intergrase catalytic core"/>
    <property type="match status" value="1"/>
</dbReference>
<dbReference type="Pfam" id="PF00589">
    <property type="entry name" value="Phage_integrase"/>
    <property type="match status" value="1"/>
</dbReference>
<dbReference type="CDD" id="cd01189">
    <property type="entry name" value="INT_ICEBs1_C_like"/>
    <property type="match status" value="1"/>
</dbReference>
<dbReference type="AlphaFoldDB" id="A0AB35XZA1"/>
<evidence type="ECO:0000256" key="3">
    <source>
        <dbReference type="ARBA" id="ARBA00022908"/>
    </source>
</evidence>
<reference evidence="8 9" key="1">
    <citation type="submission" date="2024-03" db="EMBL/GenBank/DDBJ databases">
        <authorList>
            <person name="Plomp N."/>
            <person name="Harmsen H.J."/>
        </authorList>
    </citation>
    <scope>NUCLEOTIDE SEQUENCE [LARGE SCALE GENOMIC DNA]</scope>
    <source>
        <strain evidence="8 9">HTF-76H</strain>
    </source>
</reference>
<feature type="region of interest" description="Disordered" evidence="6">
    <location>
        <begin position="37"/>
        <end position="59"/>
    </location>
</feature>
<dbReference type="Gene3D" id="1.10.150.130">
    <property type="match status" value="1"/>
</dbReference>
<name>A0AB35XZA1_9FIRM</name>
<dbReference type="InterPro" id="IPR004107">
    <property type="entry name" value="Integrase_SAM-like_N"/>
</dbReference>
<dbReference type="InterPro" id="IPR013762">
    <property type="entry name" value="Integrase-like_cat_sf"/>
</dbReference>
<evidence type="ECO:0000259" key="7">
    <source>
        <dbReference type="PROSITE" id="PS51898"/>
    </source>
</evidence>
<evidence type="ECO:0000313" key="8">
    <source>
        <dbReference type="EMBL" id="MEJ3691297.1"/>
    </source>
</evidence>
<dbReference type="GO" id="GO:0003677">
    <property type="term" value="F:DNA binding"/>
    <property type="evidence" value="ECO:0007669"/>
    <property type="project" value="UniProtKB-KW"/>
</dbReference>
<dbReference type="RefSeq" id="WP_337679471.1">
    <property type="nucleotide sequence ID" value="NZ_JBBFKB010000019.1"/>
</dbReference>
<dbReference type="InterPro" id="IPR011010">
    <property type="entry name" value="DNA_brk_join_enz"/>
</dbReference>
<gene>
    <name evidence="8" type="ORF">WF787_08700</name>
</gene>
<dbReference type="PROSITE" id="PS51898">
    <property type="entry name" value="TYR_RECOMBINASE"/>
    <property type="match status" value="1"/>
</dbReference>
<dbReference type="EMBL" id="JBBFKC010000007">
    <property type="protein sequence ID" value="MEJ3691297.1"/>
    <property type="molecule type" value="Genomic_DNA"/>
</dbReference>
<keyword evidence="3" id="KW-0229">DNA integration</keyword>
<evidence type="ECO:0000256" key="4">
    <source>
        <dbReference type="ARBA" id="ARBA00023125"/>
    </source>
</evidence>
<feature type="compositionally biased region" description="Basic and acidic residues" evidence="6">
    <location>
        <begin position="41"/>
        <end position="59"/>
    </location>
</feature>
<dbReference type="Proteomes" id="UP001379600">
    <property type="component" value="Unassembled WGS sequence"/>
</dbReference>
<dbReference type="Pfam" id="PF14659">
    <property type="entry name" value="Phage_int_SAM_3"/>
    <property type="match status" value="1"/>
</dbReference>
<sequence length="387" mass="44320">MAKSENKRRTKGEGSLEFNEKKKKWVARITAHRADGSSFRKTFEGKTQKEAKSKRDEWLRHHKEESERIRSNEAFGKYVNEWMENVGRNGIKAQTYKRNVRTIRTYVVPYLGEYSLSELDTKTIQLELVNRMANEPNAKTKMPNSFSTIKKPYDIVHACLSYAVKVGDIASNPCDNVVLPKERKSDARQIRPLTDEEAKRFIKACSMGVSSYEWVCELILYTGLRMGEACALCPSDINLKESYINVHATLIEAPDRKAAGTGFVYQNKTKTNKDRMVYLGSRAKKLLEERLETCPADCYLANQKPFPTNLIYLGREYKKVCKRAKIDNVVGLHDLRHTFATKLIRAGVDIKTVSEQLGHSTISFTLKTYVHTVESEKVEKMQALNWA</sequence>
<dbReference type="GO" id="GO:0015074">
    <property type="term" value="P:DNA integration"/>
    <property type="evidence" value="ECO:0007669"/>
    <property type="project" value="UniProtKB-KW"/>
</dbReference>
<evidence type="ECO:0000256" key="2">
    <source>
        <dbReference type="ARBA" id="ARBA00008857"/>
    </source>
</evidence>
<feature type="domain" description="Tyr recombinase" evidence="7">
    <location>
        <begin position="188"/>
        <end position="382"/>
    </location>
</feature>
<dbReference type="PANTHER" id="PTHR30629:SF2">
    <property type="entry name" value="PROPHAGE INTEGRASE INTS-RELATED"/>
    <property type="match status" value="1"/>
</dbReference>
<comment type="similarity">
    <text evidence="2">Belongs to the 'phage' integrase family.</text>
</comment>
<dbReference type="InterPro" id="IPR010998">
    <property type="entry name" value="Integrase_recombinase_N"/>
</dbReference>
<evidence type="ECO:0000256" key="1">
    <source>
        <dbReference type="ARBA" id="ARBA00003283"/>
    </source>
</evidence>
<evidence type="ECO:0000313" key="9">
    <source>
        <dbReference type="Proteomes" id="UP001379600"/>
    </source>
</evidence>